<dbReference type="InterPro" id="IPR000980">
    <property type="entry name" value="SH2"/>
</dbReference>
<keyword evidence="11 16" id="KW-0829">Tyrosine-protein kinase</keyword>
<evidence type="ECO:0000256" key="9">
    <source>
        <dbReference type="ARBA" id="ARBA00022999"/>
    </source>
</evidence>
<evidence type="ECO:0000256" key="3">
    <source>
        <dbReference type="ARBA" id="ARBA00022475"/>
    </source>
</evidence>
<dbReference type="CDD" id="cd00192">
    <property type="entry name" value="PTKc"/>
    <property type="match status" value="1"/>
</dbReference>
<dbReference type="GO" id="GO:0005524">
    <property type="term" value="F:ATP binding"/>
    <property type="evidence" value="ECO:0007669"/>
    <property type="project" value="UniProtKB-UniRule"/>
</dbReference>
<evidence type="ECO:0000256" key="14">
    <source>
        <dbReference type="PROSITE-ProRule" id="PRU00191"/>
    </source>
</evidence>
<proteinExistence type="inferred from homology"/>
<dbReference type="Gene3D" id="3.30.505.10">
    <property type="entry name" value="SH2 domain"/>
    <property type="match status" value="1"/>
</dbReference>
<dbReference type="FunFam" id="3.30.200.20:FF:000194">
    <property type="entry name" value="protein-tyrosine kinase 2-beta isoform X1"/>
    <property type="match status" value="1"/>
</dbReference>
<evidence type="ECO:0000256" key="10">
    <source>
        <dbReference type="ARBA" id="ARBA00023136"/>
    </source>
</evidence>
<evidence type="ECO:0000256" key="1">
    <source>
        <dbReference type="ARBA" id="ARBA00004202"/>
    </source>
</evidence>
<reference evidence="19" key="1">
    <citation type="submission" date="2022-01" db="EMBL/GenBank/DDBJ databases">
        <title>Genome Sequence Resource for Two Populations of Ditylenchus destructor, the Migratory Endoparasitic Phytonematode.</title>
        <authorList>
            <person name="Zhang H."/>
            <person name="Lin R."/>
            <person name="Xie B."/>
        </authorList>
    </citation>
    <scope>NUCLEOTIDE SEQUENCE</scope>
    <source>
        <strain evidence="19">BazhouSP</strain>
    </source>
</reference>
<dbReference type="InterPro" id="IPR000719">
    <property type="entry name" value="Prot_kinase_dom"/>
</dbReference>
<keyword evidence="9 14" id="KW-0727">SH2 domain</keyword>
<dbReference type="GO" id="GO:0005886">
    <property type="term" value="C:plasma membrane"/>
    <property type="evidence" value="ECO:0007669"/>
    <property type="project" value="UniProtKB-SubCell"/>
</dbReference>
<dbReference type="Gene3D" id="3.30.200.20">
    <property type="entry name" value="Phosphorylase Kinase, domain 1"/>
    <property type="match status" value="1"/>
</dbReference>
<dbReference type="SMART" id="SM00252">
    <property type="entry name" value="SH2"/>
    <property type="match status" value="1"/>
</dbReference>
<dbReference type="CDD" id="cd10361">
    <property type="entry name" value="SH2_Fps_family"/>
    <property type="match status" value="1"/>
</dbReference>
<dbReference type="InterPro" id="IPR001245">
    <property type="entry name" value="Ser-Thr/Tyr_kinase_cat_dom"/>
</dbReference>
<dbReference type="Pfam" id="PF07714">
    <property type="entry name" value="PK_Tyr_Ser-Thr"/>
    <property type="match status" value="1"/>
</dbReference>
<evidence type="ECO:0000313" key="20">
    <source>
        <dbReference type="Proteomes" id="UP001201812"/>
    </source>
</evidence>
<accession>A0AAD4N9V5</accession>
<feature type="domain" description="Protein kinase" evidence="18">
    <location>
        <begin position="154"/>
        <end position="422"/>
    </location>
</feature>
<dbReference type="PROSITE" id="PS00109">
    <property type="entry name" value="PROTEIN_KINASE_TYR"/>
    <property type="match status" value="1"/>
</dbReference>
<evidence type="ECO:0000256" key="13">
    <source>
        <dbReference type="ARBA" id="ARBA00061333"/>
    </source>
</evidence>
<dbReference type="PROSITE" id="PS50011">
    <property type="entry name" value="PROTEIN_KINASE_DOM"/>
    <property type="match status" value="1"/>
</dbReference>
<comment type="caution">
    <text evidence="19">The sequence shown here is derived from an EMBL/GenBank/DDBJ whole genome shotgun (WGS) entry which is preliminary data.</text>
</comment>
<organism evidence="19 20">
    <name type="scientific">Ditylenchus destructor</name>
    <dbReference type="NCBI Taxonomy" id="166010"/>
    <lineage>
        <taxon>Eukaryota</taxon>
        <taxon>Metazoa</taxon>
        <taxon>Ecdysozoa</taxon>
        <taxon>Nematoda</taxon>
        <taxon>Chromadorea</taxon>
        <taxon>Rhabditida</taxon>
        <taxon>Tylenchina</taxon>
        <taxon>Tylenchomorpha</taxon>
        <taxon>Sphaerularioidea</taxon>
        <taxon>Anguinidae</taxon>
        <taxon>Anguininae</taxon>
        <taxon>Ditylenchus</taxon>
    </lineage>
</organism>
<evidence type="ECO:0000259" key="18">
    <source>
        <dbReference type="PROSITE" id="PS50011"/>
    </source>
</evidence>
<dbReference type="PROSITE" id="PS00107">
    <property type="entry name" value="PROTEIN_KINASE_ATP"/>
    <property type="match status" value="1"/>
</dbReference>
<feature type="domain" description="SH2" evidence="17">
    <location>
        <begin position="48"/>
        <end position="142"/>
    </location>
</feature>
<evidence type="ECO:0000256" key="4">
    <source>
        <dbReference type="ARBA" id="ARBA00022490"/>
    </source>
</evidence>
<dbReference type="PROSITE" id="PS50001">
    <property type="entry name" value="SH2"/>
    <property type="match status" value="1"/>
</dbReference>
<keyword evidence="6 15" id="KW-0547">Nucleotide-binding</keyword>
<evidence type="ECO:0000256" key="12">
    <source>
        <dbReference type="ARBA" id="ARBA00051245"/>
    </source>
</evidence>
<keyword evidence="5 16" id="KW-0808">Transferase</keyword>
<gene>
    <name evidence="19" type="ORF">DdX_05818</name>
</gene>
<dbReference type="SUPFAM" id="SSF55550">
    <property type="entry name" value="SH2 domain"/>
    <property type="match status" value="1"/>
</dbReference>
<comment type="similarity">
    <text evidence="13">Belongs to the protein kinase superfamily. Tyr protein kinase family. Fes/fps subfamily.</text>
</comment>
<comment type="subcellular location">
    <subcellularLocation>
        <location evidence="1">Cell membrane</location>
        <topology evidence="1">Peripheral membrane protein</topology>
    </subcellularLocation>
    <subcellularLocation>
        <location evidence="2">Cytoplasm</location>
    </subcellularLocation>
</comment>
<dbReference type="InterPro" id="IPR050198">
    <property type="entry name" value="Non-receptor_tyrosine_kinases"/>
</dbReference>
<dbReference type="EMBL" id="JAKKPZ010000006">
    <property type="protein sequence ID" value="KAI1720426.1"/>
    <property type="molecule type" value="Genomic_DNA"/>
</dbReference>
<feature type="binding site" evidence="15">
    <location>
        <position position="186"/>
    </location>
    <ligand>
        <name>ATP</name>
        <dbReference type="ChEBI" id="CHEBI:30616"/>
    </ligand>
</feature>
<dbReference type="InterPro" id="IPR036860">
    <property type="entry name" value="SH2_dom_sf"/>
</dbReference>
<keyword evidence="3" id="KW-1003">Cell membrane</keyword>
<dbReference type="InterPro" id="IPR008266">
    <property type="entry name" value="Tyr_kinase_AS"/>
</dbReference>
<evidence type="ECO:0000313" key="19">
    <source>
        <dbReference type="EMBL" id="KAI1720426.1"/>
    </source>
</evidence>
<evidence type="ECO:0000256" key="7">
    <source>
        <dbReference type="ARBA" id="ARBA00022777"/>
    </source>
</evidence>
<dbReference type="EC" id="2.7.10.2" evidence="16"/>
<evidence type="ECO:0000256" key="11">
    <source>
        <dbReference type="ARBA" id="ARBA00023137"/>
    </source>
</evidence>
<keyword evidence="8 15" id="KW-0067">ATP-binding</keyword>
<evidence type="ECO:0000259" key="17">
    <source>
        <dbReference type="PROSITE" id="PS50001"/>
    </source>
</evidence>
<keyword evidence="4" id="KW-0963">Cytoplasm</keyword>
<dbReference type="Gene3D" id="1.10.510.10">
    <property type="entry name" value="Transferase(Phosphotransferase) domain 1"/>
    <property type="match status" value="1"/>
</dbReference>
<evidence type="ECO:0000256" key="6">
    <source>
        <dbReference type="ARBA" id="ARBA00022741"/>
    </source>
</evidence>
<evidence type="ECO:0000256" key="5">
    <source>
        <dbReference type="ARBA" id="ARBA00022679"/>
    </source>
</evidence>
<keyword evidence="20" id="KW-1185">Reference proteome</keyword>
<dbReference type="AlphaFoldDB" id="A0AAD4N9V5"/>
<dbReference type="GO" id="GO:0004715">
    <property type="term" value="F:non-membrane spanning protein tyrosine kinase activity"/>
    <property type="evidence" value="ECO:0007669"/>
    <property type="project" value="UniProtKB-EC"/>
</dbReference>
<dbReference type="PANTHER" id="PTHR24418">
    <property type="entry name" value="TYROSINE-PROTEIN KINASE"/>
    <property type="match status" value="1"/>
</dbReference>
<comment type="catalytic activity">
    <reaction evidence="12 16">
        <text>L-tyrosyl-[protein] + ATP = O-phospho-L-tyrosyl-[protein] + ADP + H(+)</text>
        <dbReference type="Rhea" id="RHEA:10596"/>
        <dbReference type="Rhea" id="RHEA-COMP:10136"/>
        <dbReference type="Rhea" id="RHEA-COMP:20101"/>
        <dbReference type="ChEBI" id="CHEBI:15378"/>
        <dbReference type="ChEBI" id="CHEBI:30616"/>
        <dbReference type="ChEBI" id="CHEBI:46858"/>
        <dbReference type="ChEBI" id="CHEBI:61978"/>
        <dbReference type="ChEBI" id="CHEBI:456216"/>
        <dbReference type="EC" id="2.7.10.2"/>
    </reaction>
</comment>
<sequence length="423" mass="48774">MSSDQSSGPVIGVIEPPVNVTLAVQKPIPGSVQDSLKAYEKDIQDELYYHGFMTRAEADTFLKKNGQFLVRRIEECDQFHFVVSVLWNNEKLHYKIKRTPRKNYFYLNKKKPKTTVPSLIRYHRYDQAPINETSKAILQHPVQRNHYAIYREQIIMGEKLGHGEFGEVFAGRLRLGFFRKVNVAVKTMKSDNKSLSMDERIQFLREANIMMQLKHKNVIRLYGVCAYEDPIWIVLEAAKGGSLLSRVKKEENPPTVRLLEKFSREVCEGMAYLEKYKIIHCDLAARNCLVNEEDVVKIADFGLSIKGILSKNVAHAKVPFKWYGPEVLINAILSASNDVWSYGVTLFEIWSRGDEPYTGIPSIQIIAGVREGTLRPQPSNDMPNSVAQIMEQALTFDYKKRPTFSELRSRFYENKKKKHFLFL</sequence>
<dbReference type="InterPro" id="IPR017441">
    <property type="entry name" value="Protein_kinase_ATP_BS"/>
</dbReference>
<evidence type="ECO:0000256" key="16">
    <source>
        <dbReference type="RuleBase" id="RU362096"/>
    </source>
</evidence>
<evidence type="ECO:0000256" key="8">
    <source>
        <dbReference type="ARBA" id="ARBA00022840"/>
    </source>
</evidence>
<dbReference type="GO" id="GO:0005737">
    <property type="term" value="C:cytoplasm"/>
    <property type="evidence" value="ECO:0007669"/>
    <property type="project" value="UniProtKB-SubCell"/>
</dbReference>
<keyword evidence="10" id="KW-0472">Membrane</keyword>
<dbReference type="SUPFAM" id="SSF56112">
    <property type="entry name" value="Protein kinase-like (PK-like)"/>
    <property type="match status" value="1"/>
</dbReference>
<dbReference type="Pfam" id="PF00017">
    <property type="entry name" value="SH2"/>
    <property type="match status" value="1"/>
</dbReference>
<dbReference type="InterPro" id="IPR035849">
    <property type="entry name" value="Fes/Fps/Fer_SH2"/>
</dbReference>
<name>A0AAD4N9V5_9BILA</name>
<keyword evidence="7 16" id="KW-0418">Kinase</keyword>
<protein>
    <recommendedName>
        <fullName evidence="16">Tyrosine-protein kinase</fullName>
        <ecNumber evidence="16">2.7.10.2</ecNumber>
    </recommendedName>
</protein>
<dbReference type="InterPro" id="IPR011009">
    <property type="entry name" value="Kinase-like_dom_sf"/>
</dbReference>
<dbReference type="Proteomes" id="UP001201812">
    <property type="component" value="Unassembled WGS sequence"/>
</dbReference>
<dbReference type="PRINTS" id="PR00109">
    <property type="entry name" value="TYRKINASE"/>
</dbReference>
<evidence type="ECO:0000256" key="2">
    <source>
        <dbReference type="ARBA" id="ARBA00004496"/>
    </source>
</evidence>
<evidence type="ECO:0000256" key="15">
    <source>
        <dbReference type="PROSITE-ProRule" id="PRU10141"/>
    </source>
</evidence>